<keyword evidence="2" id="KW-0378">Hydrolase</keyword>
<dbReference type="Pfam" id="PF00561">
    <property type="entry name" value="Abhydrolase_1"/>
    <property type="match status" value="1"/>
</dbReference>
<evidence type="ECO:0000313" key="2">
    <source>
        <dbReference type="EMBL" id="MBP0724307.1"/>
    </source>
</evidence>
<dbReference type="Gene3D" id="3.40.50.1820">
    <property type="entry name" value="alpha/beta hydrolase"/>
    <property type="match status" value="1"/>
</dbReference>
<keyword evidence="3" id="KW-1185">Reference proteome</keyword>
<dbReference type="GO" id="GO:0016020">
    <property type="term" value="C:membrane"/>
    <property type="evidence" value="ECO:0007669"/>
    <property type="project" value="TreeGrafter"/>
</dbReference>
<dbReference type="PANTHER" id="PTHR43798">
    <property type="entry name" value="MONOACYLGLYCEROL LIPASE"/>
    <property type="match status" value="1"/>
</dbReference>
<evidence type="ECO:0000259" key="1">
    <source>
        <dbReference type="Pfam" id="PF00561"/>
    </source>
</evidence>
<accession>A0A940SFS5</accession>
<dbReference type="Proteomes" id="UP000682134">
    <property type="component" value="Unassembled WGS sequence"/>
</dbReference>
<organism evidence="2 3">
    <name type="scientific">Gottfriedia endophytica</name>
    <dbReference type="NCBI Taxonomy" id="2820819"/>
    <lineage>
        <taxon>Bacteria</taxon>
        <taxon>Bacillati</taxon>
        <taxon>Bacillota</taxon>
        <taxon>Bacilli</taxon>
        <taxon>Bacillales</taxon>
        <taxon>Bacillaceae</taxon>
        <taxon>Gottfriedia</taxon>
    </lineage>
</organism>
<gene>
    <name evidence="2" type="ORF">J5Y03_03795</name>
</gene>
<evidence type="ECO:0000313" key="3">
    <source>
        <dbReference type="Proteomes" id="UP000682134"/>
    </source>
</evidence>
<dbReference type="RefSeq" id="WP_209402694.1">
    <property type="nucleotide sequence ID" value="NZ_JAGIYQ010000002.1"/>
</dbReference>
<dbReference type="InterPro" id="IPR000073">
    <property type="entry name" value="AB_hydrolase_1"/>
</dbReference>
<comment type="caution">
    <text evidence="2">The sequence shown here is derived from an EMBL/GenBank/DDBJ whole genome shotgun (WGS) entry which is preliminary data.</text>
</comment>
<protein>
    <submittedName>
        <fullName evidence="2">Alpha/beta fold hydrolase</fullName>
    </submittedName>
</protein>
<dbReference type="SUPFAM" id="SSF53474">
    <property type="entry name" value="alpha/beta-Hydrolases"/>
    <property type="match status" value="1"/>
</dbReference>
<feature type="domain" description="AB hydrolase-1" evidence="1">
    <location>
        <begin position="21"/>
        <end position="131"/>
    </location>
</feature>
<dbReference type="GO" id="GO:0016787">
    <property type="term" value="F:hydrolase activity"/>
    <property type="evidence" value="ECO:0007669"/>
    <property type="project" value="UniProtKB-KW"/>
</dbReference>
<dbReference type="AlphaFoldDB" id="A0A940SFS5"/>
<dbReference type="EMBL" id="JAGIYQ010000002">
    <property type="protein sequence ID" value="MBP0724307.1"/>
    <property type="molecule type" value="Genomic_DNA"/>
</dbReference>
<dbReference type="InterPro" id="IPR029058">
    <property type="entry name" value="AB_hydrolase_fold"/>
</dbReference>
<name>A0A940SFS5_9BACI</name>
<proteinExistence type="predicted"/>
<dbReference type="PANTHER" id="PTHR43798:SF33">
    <property type="entry name" value="HYDROLASE, PUTATIVE (AFU_ORTHOLOGUE AFUA_2G14860)-RELATED"/>
    <property type="match status" value="1"/>
</dbReference>
<dbReference type="InterPro" id="IPR050266">
    <property type="entry name" value="AB_hydrolase_sf"/>
</dbReference>
<reference evidence="2" key="1">
    <citation type="submission" date="2021-04" db="EMBL/GenBank/DDBJ databases">
        <title>Genome seq and assembly of Bacillus sp.</title>
        <authorList>
            <person name="Chhetri G."/>
        </authorList>
    </citation>
    <scope>NUCLEOTIDE SEQUENCE</scope>
    <source>
        <strain evidence="2">RG28</strain>
    </source>
</reference>
<sequence length="281" mass="32756">MFIKGELGTYYAKIVGEGNKIFLLESGMMHTHHQWKQLQKALSKYGTIISYDRLGYGLSEESFLERSSNQQALECIDFLKALNINKPINMIAHSLGSYIALLAQKYVPDCFFTIILLDPTHPRIEENYQKIYEKILYQYSEIMYFISRKKIRKSVLFRKNDQKNLSNKPKHWKTVLNEWAHLNENNKLIKKLLSEKMKIQTPVLVLTVGKQSGIFLSRKSKNAFLKEVIKAHREYADFSVQGKQVMIENLNHNKICGSNEKSCCMVEKEIINFINRVNPKN</sequence>